<accession>A0A1W6L2Q2</accession>
<evidence type="ECO:0000313" key="3">
    <source>
        <dbReference type="EMBL" id="ARN18466.1"/>
    </source>
</evidence>
<comment type="function">
    <text evidence="1">Involved in the anomeric conversion of L-rhamnose.</text>
</comment>
<dbReference type="EMBL" id="CP015118">
    <property type="protein sequence ID" value="ARN18466.1"/>
    <property type="molecule type" value="Genomic_DNA"/>
</dbReference>
<dbReference type="GO" id="GO:0005737">
    <property type="term" value="C:cytoplasm"/>
    <property type="evidence" value="ECO:0007669"/>
    <property type="project" value="UniProtKB-SubCell"/>
</dbReference>
<keyword evidence="4" id="KW-1185">Reference proteome</keyword>
<name>A0A1W6L2Q2_9BURK</name>
<evidence type="ECO:0000256" key="1">
    <source>
        <dbReference type="HAMAP-Rule" id="MF_01663"/>
    </source>
</evidence>
<dbReference type="NCBIfam" id="TIGR02625">
    <property type="entry name" value="YiiL_rotase"/>
    <property type="match status" value="1"/>
</dbReference>
<comment type="similarity">
    <text evidence="1">Belongs to the rhamnose mutarotase family.</text>
</comment>
<reference evidence="3 4" key="1">
    <citation type="submission" date="2016-04" db="EMBL/GenBank/DDBJ databases">
        <title>Complete genome sequence of natural rubber-degrading, novel Gram-negative bacterium, Rhizobacter gummiphilus strain NS21.</title>
        <authorList>
            <person name="Tabata M."/>
            <person name="Kasai D."/>
            <person name="Fukuda M."/>
        </authorList>
    </citation>
    <scope>NUCLEOTIDE SEQUENCE [LARGE SCALE GENOMIC DNA]</scope>
    <source>
        <strain evidence="3 4">NS21</strain>
    </source>
</reference>
<dbReference type="InterPro" id="IPR011008">
    <property type="entry name" value="Dimeric_a/b-barrel"/>
</dbReference>
<dbReference type="HAMAP" id="MF_01663">
    <property type="entry name" value="L_rham_rotase"/>
    <property type="match status" value="1"/>
</dbReference>
<sequence>MSTTTEKIAFRMFLNPGAQVEYRRRHAAIWPELVTLLKASGIEDYSIYLDEAHGTLFAVLRRVPGHTMDDLPKHPVMQRWWQHMADLMRTNPDGSPVVERLPLMFHLA</sequence>
<dbReference type="OrthoDB" id="9799608at2"/>
<feature type="binding site" evidence="1">
    <location>
        <position position="45"/>
    </location>
    <ligand>
        <name>substrate</name>
    </ligand>
</feature>
<comment type="catalytic activity">
    <reaction evidence="1">
        <text>alpha-L-rhamnose = beta-L-rhamnose</text>
        <dbReference type="Rhea" id="RHEA:25584"/>
        <dbReference type="ChEBI" id="CHEBI:27586"/>
        <dbReference type="ChEBI" id="CHEBI:27907"/>
        <dbReference type="EC" id="5.1.3.32"/>
    </reaction>
</comment>
<dbReference type="RefSeq" id="WP_085748698.1">
    <property type="nucleotide sequence ID" value="NZ_BSPR01000010.1"/>
</dbReference>
<gene>
    <name evidence="1" type="primary">rhaM</name>
    <name evidence="3" type="ORF">A4W93_00215</name>
</gene>
<dbReference type="Pfam" id="PF05336">
    <property type="entry name" value="rhaM"/>
    <property type="match status" value="1"/>
</dbReference>
<proteinExistence type="inferred from homology"/>
<dbReference type="EC" id="5.1.3.32" evidence="1 2"/>
<dbReference type="AlphaFoldDB" id="A0A1W6L2Q2"/>
<dbReference type="KEGG" id="rgu:A4W93_00215"/>
<keyword evidence="1" id="KW-0413">Isomerase</keyword>
<dbReference type="PANTHER" id="PTHR34389:SF2">
    <property type="entry name" value="L-RHAMNOSE MUTAROTASE"/>
    <property type="match status" value="1"/>
</dbReference>
<keyword evidence="1" id="KW-0119">Carbohydrate metabolism</keyword>
<comment type="subunit">
    <text evidence="1">Homodimer.</text>
</comment>
<comment type="pathway">
    <text evidence="1">Carbohydrate metabolism; L-rhamnose metabolism.</text>
</comment>
<dbReference type="SUPFAM" id="SSF54909">
    <property type="entry name" value="Dimeric alpha+beta barrel"/>
    <property type="match status" value="1"/>
</dbReference>
<keyword evidence="1" id="KW-0684">Rhamnose metabolism</keyword>
<dbReference type="Proteomes" id="UP000193427">
    <property type="component" value="Chromosome"/>
</dbReference>
<dbReference type="GO" id="GO:0062192">
    <property type="term" value="F:L-rhamnose mutarotase activity"/>
    <property type="evidence" value="ECO:0007669"/>
    <property type="project" value="UniProtKB-UniRule"/>
</dbReference>
<dbReference type="Gene3D" id="3.30.70.100">
    <property type="match status" value="1"/>
</dbReference>
<comment type="subcellular location">
    <subcellularLocation>
        <location evidence="1">Cytoplasm</location>
    </subcellularLocation>
</comment>
<feature type="binding site" evidence="1">
    <location>
        <position position="22"/>
    </location>
    <ligand>
        <name>substrate</name>
    </ligand>
</feature>
<feature type="binding site" evidence="1">
    <location>
        <begin position="80"/>
        <end position="81"/>
    </location>
    <ligand>
        <name>substrate</name>
    </ligand>
</feature>
<dbReference type="STRING" id="946333.A4W93_00215"/>
<dbReference type="GO" id="GO:0019301">
    <property type="term" value="P:rhamnose catabolic process"/>
    <property type="evidence" value="ECO:0007669"/>
    <property type="project" value="UniProtKB-UniRule"/>
</dbReference>
<dbReference type="PANTHER" id="PTHR34389">
    <property type="entry name" value="L-RHAMNOSE MUTAROTASE"/>
    <property type="match status" value="1"/>
</dbReference>
<organism evidence="3 4">
    <name type="scientific">Piscinibacter gummiphilus</name>
    <dbReference type="NCBI Taxonomy" id="946333"/>
    <lineage>
        <taxon>Bacteria</taxon>
        <taxon>Pseudomonadati</taxon>
        <taxon>Pseudomonadota</taxon>
        <taxon>Betaproteobacteria</taxon>
        <taxon>Burkholderiales</taxon>
        <taxon>Sphaerotilaceae</taxon>
        <taxon>Piscinibacter</taxon>
    </lineage>
</organism>
<protein>
    <recommendedName>
        <fullName evidence="1 2">L-rhamnose mutarotase</fullName>
        <ecNumber evidence="1 2">5.1.3.32</ecNumber>
    </recommendedName>
    <alternativeName>
        <fullName evidence="1">Rhamnose 1-epimerase</fullName>
    </alternativeName>
    <alternativeName>
        <fullName evidence="1">Type-3 mutarotase</fullName>
    </alternativeName>
</protein>
<dbReference type="InterPro" id="IPR008000">
    <property type="entry name" value="Rham/fucose_mutarotase"/>
</dbReference>
<dbReference type="InterPro" id="IPR013448">
    <property type="entry name" value="L-rhamnose_mutarotase"/>
</dbReference>
<keyword evidence="1" id="KW-0963">Cytoplasm</keyword>
<evidence type="ECO:0000313" key="4">
    <source>
        <dbReference type="Proteomes" id="UP000193427"/>
    </source>
</evidence>
<feature type="active site" description="Proton donor" evidence="1">
    <location>
        <position position="26"/>
    </location>
</feature>
<dbReference type="UniPathway" id="UPA00125"/>
<evidence type="ECO:0000256" key="2">
    <source>
        <dbReference type="NCBIfam" id="TIGR02625"/>
    </source>
</evidence>